<dbReference type="Proteomes" id="UP001235939">
    <property type="component" value="Chromosome 19"/>
</dbReference>
<proteinExistence type="predicted"/>
<feature type="region of interest" description="Disordered" evidence="6">
    <location>
        <begin position="87"/>
        <end position="211"/>
    </location>
</feature>
<dbReference type="InterPro" id="IPR006602">
    <property type="entry name" value="DM10_dom"/>
</dbReference>
<evidence type="ECO:0000256" key="6">
    <source>
        <dbReference type="SAM" id="MobiDB-lite"/>
    </source>
</evidence>
<evidence type="ECO:0000313" key="9">
    <source>
        <dbReference type="Proteomes" id="UP001235939"/>
    </source>
</evidence>
<dbReference type="Pfam" id="PF06565">
    <property type="entry name" value="DM10_dom"/>
    <property type="match status" value="1"/>
</dbReference>
<accession>A0ABY6LLZ4</accession>
<dbReference type="EMBL" id="CP092881">
    <property type="protein sequence ID" value="UYV80550.1"/>
    <property type="molecule type" value="Genomic_DNA"/>
</dbReference>
<reference evidence="8 9" key="1">
    <citation type="submission" date="2022-01" db="EMBL/GenBank/DDBJ databases">
        <title>A chromosomal length assembly of Cordylochernes scorpioides.</title>
        <authorList>
            <person name="Zeh D."/>
            <person name="Zeh J."/>
        </authorList>
    </citation>
    <scope>NUCLEOTIDE SEQUENCE [LARGE SCALE GENOMIC DNA]</scope>
    <source>
        <strain evidence="8">IN4F17</strain>
        <tissue evidence="8">Whole Body</tissue>
    </source>
</reference>
<feature type="region of interest" description="Disordered" evidence="6">
    <location>
        <begin position="1"/>
        <end position="46"/>
    </location>
</feature>
<organism evidence="8 9">
    <name type="scientific">Cordylochernes scorpioides</name>
    <dbReference type="NCBI Taxonomy" id="51811"/>
    <lineage>
        <taxon>Eukaryota</taxon>
        <taxon>Metazoa</taxon>
        <taxon>Ecdysozoa</taxon>
        <taxon>Arthropoda</taxon>
        <taxon>Chelicerata</taxon>
        <taxon>Arachnida</taxon>
        <taxon>Pseudoscorpiones</taxon>
        <taxon>Cheliferoidea</taxon>
        <taxon>Chernetidae</taxon>
        <taxon>Cordylochernes</taxon>
    </lineage>
</organism>
<evidence type="ECO:0000313" key="8">
    <source>
        <dbReference type="EMBL" id="UYV80550.1"/>
    </source>
</evidence>
<sequence>MMNEKNKSVQREELGVAGQDSTAPEAAEGQRGHHVELAPPQCGGGLHRVRPDLPHLRLRPLHPSSFCNLLVTSHLIDVPGSTANSIDVGGHRCTAGRDPARGPPRPHRAERAPGGEADRPPGSVPVVRPAGAALLGGVGRPRGSVRRAAARHPPLLPGGRHSGGAGRASAQRRPRPVPQDPAAPAHAPPELRGPDRLLPPLLHGGDGARLPSLDSAPDLGISKTVVLNGRKIPLHDCDAFTQDYYRRNFGVEDFTPLKVTEEPAAVPKPVELRQLPGMFQTVPPYNGWGSFEDSLQNCFKLYPARPHQNLTKAFFGDEKVLRYEAVLGPAGGSIRWIREPQRRMCGQDSIWPADQSRRFHIYYYLYDDTLKVVERALPNCGRDTGVFLARQRVPNPRPSRVLASGATPPVHYSQFDLYVGQVLEIFGRRFVITDADEYVLKYMEHHEDKYPDDAIEAHRRLVQEHKTKVSPPLLSGQHRYKKLGRDDFVELLRNSWSKERSAERCRERVNAFLEAHTDKPQYVTRKDLRRWVRDADLPLDSDLAEALIELCGEPRGLADLVAFRAVLHDASLSYLPLSEGDTVHAWARGILERHGVFEARHRIQLFLERYKDQPDVVCTEDLRRCINECQMVVGDDVLEAVLVGVGQFRSNMNAFRSILSQVYNVIKSSI</sequence>
<keyword evidence="4" id="KW-0206">Cytoskeleton</keyword>
<evidence type="ECO:0000256" key="2">
    <source>
        <dbReference type="ARBA" id="ARBA00022490"/>
    </source>
</evidence>
<keyword evidence="5" id="KW-0966">Cell projection</keyword>
<feature type="compositionally biased region" description="Low complexity" evidence="6">
    <location>
        <begin position="182"/>
        <end position="203"/>
    </location>
</feature>
<evidence type="ECO:0000256" key="1">
    <source>
        <dbReference type="ARBA" id="ARBA00004430"/>
    </source>
</evidence>
<keyword evidence="2" id="KW-0963">Cytoplasm</keyword>
<feature type="compositionally biased region" description="Basic and acidic residues" evidence="6">
    <location>
        <begin position="1"/>
        <end position="14"/>
    </location>
</feature>
<protein>
    <submittedName>
        <fullName evidence="8">EFHC1</fullName>
    </submittedName>
</protein>
<dbReference type="PROSITE" id="PS51336">
    <property type="entry name" value="DM10"/>
    <property type="match status" value="1"/>
</dbReference>
<dbReference type="InterPro" id="IPR040193">
    <property type="entry name" value="EFHC1/EFHC2/EFHB"/>
</dbReference>
<gene>
    <name evidence="8" type="ORF">LAZ67_19000552</name>
</gene>
<evidence type="ECO:0000256" key="5">
    <source>
        <dbReference type="ARBA" id="ARBA00023273"/>
    </source>
</evidence>
<keyword evidence="9" id="KW-1185">Reference proteome</keyword>
<name>A0ABY6LLZ4_9ARAC</name>
<evidence type="ECO:0000256" key="4">
    <source>
        <dbReference type="ARBA" id="ARBA00023212"/>
    </source>
</evidence>
<comment type="subcellular location">
    <subcellularLocation>
        <location evidence="1">Cytoplasm</location>
        <location evidence="1">Cytoskeleton</location>
        <location evidence="1">Cilium axoneme</location>
    </subcellularLocation>
</comment>
<dbReference type="SMART" id="SM00676">
    <property type="entry name" value="DM10"/>
    <property type="match status" value="1"/>
</dbReference>
<keyword evidence="3" id="KW-0677">Repeat</keyword>
<evidence type="ECO:0000259" key="7">
    <source>
        <dbReference type="PROSITE" id="PS51336"/>
    </source>
</evidence>
<dbReference type="Gene3D" id="2.30.29.170">
    <property type="match status" value="2"/>
</dbReference>
<feature type="domain" description="DM10" evidence="7">
    <location>
        <begin position="317"/>
        <end position="447"/>
    </location>
</feature>
<dbReference type="PANTHER" id="PTHR12086:SF9">
    <property type="entry name" value="EF-HAND DOMAIN-CONTAINING PROTEIN 1"/>
    <property type="match status" value="1"/>
</dbReference>
<feature type="compositionally biased region" description="Basic and acidic residues" evidence="6">
    <location>
        <begin position="107"/>
        <end position="119"/>
    </location>
</feature>
<dbReference type="PANTHER" id="PTHR12086">
    <property type="entry name" value="EF-HAND DOMAIN C-TERMINAL CONTAINING PROTEIN"/>
    <property type="match status" value="1"/>
</dbReference>
<evidence type="ECO:0000256" key="3">
    <source>
        <dbReference type="ARBA" id="ARBA00022737"/>
    </source>
</evidence>